<dbReference type="AlphaFoldDB" id="A0A1W6SLI1"/>
<protein>
    <submittedName>
        <fullName evidence="1">Uncharacterized protein</fullName>
    </submittedName>
</protein>
<dbReference type="Proteomes" id="UP000012179">
    <property type="component" value="Chromosome"/>
</dbReference>
<evidence type="ECO:0000313" key="1">
    <source>
        <dbReference type="EMBL" id="ARO86657.1"/>
    </source>
</evidence>
<accession>A0A1W6SLI1</accession>
<evidence type="ECO:0000313" key="2">
    <source>
        <dbReference type="Proteomes" id="UP000012179"/>
    </source>
</evidence>
<organism evidence="1 2">
    <name type="scientific">Nitrosospira lacus</name>
    <dbReference type="NCBI Taxonomy" id="1288494"/>
    <lineage>
        <taxon>Bacteria</taxon>
        <taxon>Pseudomonadati</taxon>
        <taxon>Pseudomonadota</taxon>
        <taxon>Betaproteobacteria</taxon>
        <taxon>Nitrosomonadales</taxon>
        <taxon>Nitrosomonadaceae</taxon>
        <taxon>Nitrosospira</taxon>
    </lineage>
</organism>
<sequence>MSTLTDPVTVTGIMARLVDEYWWRRALRKVCGRKFEHGAIRLGVIHKGEWGRFVTLMGGSEAKRKNSRYHWLSRGTMSLTVIGNRKGTRSLA</sequence>
<name>A0A1W6SLI1_9PROT</name>
<proteinExistence type="predicted"/>
<keyword evidence="2" id="KW-1185">Reference proteome</keyword>
<dbReference type="EMBL" id="CP021106">
    <property type="protein sequence ID" value="ARO86657.1"/>
    <property type="molecule type" value="Genomic_DNA"/>
</dbReference>
<dbReference type="KEGG" id="nlc:EBAPG3_002060"/>
<reference evidence="1 2" key="1">
    <citation type="journal article" date="2015" name="Int. J. Syst. Evol. Microbiol.">
        <title>Nitrosospira lacus sp. nov., a psychrotolerant, ammonia-oxidizing bacterium from sandy lake sediment.</title>
        <authorList>
            <person name="Urakawa H."/>
            <person name="Garcia J.C."/>
            <person name="Nielsen J.L."/>
            <person name="Le V.Q."/>
            <person name="Kozlowski J.A."/>
            <person name="Stein L.Y."/>
            <person name="Lim C.K."/>
            <person name="Pommerening-Roser A."/>
            <person name="Martens-Habbena W."/>
            <person name="Stahl D.A."/>
            <person name="Klotz M.G."/>
        </authorList>
    </citation>
    <scope>NUCLEOTIDE SEQUENCE [LARGE SCALE GENOMIC DNA]</scope>
    <source>
        <strain evidence="1 2">APG3</strain>
    </source>
</reference>
<gene>
    <name evidence="1" type="ORF">EBAPG3_002060</name>
</gene>